<organism evidence="2 3">
    <name type="scientific">Vallitalea longa</name>
    <dbReference type="NCBI Taxonomy" id="2936439"/>
    <lineage>
        <taxon>Bacteria</taxon>
        <taxon>Bacillati</taxon>
        <taxon>Bacillota</taxon>
        <taxon>Clostridia</taxon>
        <taxon>Lachnospirales</taxon>
        <taxon>Vallitaleaceae</taxon>
        <taxon>Vallitalea</taxon>
    </lineage>
</organism>
<reference evidence="2" key="1">
    <citation type="submission" date="2022-06" db="EMBL/GenBank/DDBJ databases">
        <title>Vallitalea longa sp. nov., an anaerobic bacterium isolated from marine sediment.</title>
        <authorList>
            <person name="Hirano S."/>
            <person name="Terahara T."/>
            <person name="Mori K."/>
            <person name="Hamada M."/>
            <person name="Matsumoto R."/>
            <person name="Kobayashi T."/>
        </authorList>
    </citation>
    <scope>NUCLEOTIDE SEQUENCE</scope>
    <source>
        <strain evidence="2">SH18-1</strain>
    </source>
</reference>
<dbReference type="EMBL" id="BRLB01000003">
    <property type="protein sequence ID" value="GKX29205.1"/>
    <property type="molecule type" value="Genomic_DNA"/>
</dbReference>
<name>A0A9W6DE77_9FIRM</name>
<dbReference type="Pfam" id="PF12571">
    <property type="entry name" value="Phage_tail_fib"/>
    <property type="match status" value="1"/>
</dbReference>
<dbReference type="InterPro" id="IPR022225">
    <property type="entry name" value="Phage_tail_fibre_N"/>
</dbReference>
<evidence type="ECO:0000313" key="3">
    <source>
        <dbReference type="Proteomes" id="UP001144256"/>
    </source>
</evidence>
<keyword evidence="3" id="KW-1185">Reference proteome</keyword>
<feature type="domain" description="Phage tail fibre protein N-terminal" evidence="1">
    <location>
        <begin position="7"/>
        <end position="150"/>
    </location>
</feature>
<accession>A0A9W6DE77</accession>
<comment type="caution">
    <text evidence="2">The sequence shown here is derived from an EMBL/GenBank/DDBJ whole genome shotgun (WGS) entry which is preliminary data.</text>
</comment>
<protein>
    <recommendedName>
        <fullName evidence="1">Phage tail fibre protein N-terminal domain-containing protein</fullName>
    </recommendedName>
</protein>
<sequence>MASFKPTIITKKGHALMAKIVAGKATPKFTKISVSDHEYSSSTNFESVTNLSSIKQTTLVSSVSKINSAAVKVSGALSNAELSTGYYLRTIGLYATDPTEGEILYSITTATKPDWIPPNNGVSASSIMIDLITVVSNASNVSIDVDPNATATVAQINELKDEMDKNKTVPFSTEGKSVTSYQGGTKGLFYPEVKGVKPIYQSMENGNFSDGINGWNASFSTLALNGKVLSVSGNGTSNRIRTYKLMPFKSNSKYFIYVRVRMLDDNATSLQGYTSGAETLHLPSIVNPEKDKWYELNGIVTTGTGTTSGNFLMMFNYDDAQAANGKTMQVDGNTGLVVINMTQNGIQDYTEEQMLKIVRRGYWEGLKTPVLSFDLVSRGKNICPSFEKWKIDNATLNGNQVELNQTTSKITSPFIALNKKFQAYAIFTPNIRYMANCVYYSSDFKKIGCNGEAQLTSGNVQKFLYSMGTKAMEVNAKYIKIIIQRDPNYATKNYSIKDLVIVIDNTTPIKYIKYNSTKTGFSVPRPLIKIDNVKDEILDNGDLVYRNSGKIVLDGSQNVRYASKTPDGHQVEISVNNALPSAGTGVQTAILNNYSYKWGTISNNVGRNFNMYVGDLWLNLVSDDTPWSDTHIPSTSELKLYFKSLFDSGNPLIVYYQLAEPEIIHHGEQGYQAPSPLPAYQNGDLLVIPKHHKKYLIKNGVTITLDEEICDLDYARTEINGKVVDLDCTLESDGKTVTIPETTGWVDIKGTVPSKNCLNPEICADMPANLGTITSANTTSIANLQQKYDKHENIQDLINLEMDYRLTILENK</sequence>
<evidence type="ECO:0000259" key="1">
    <source>
        <dbReference type="Pfam" id="PF12571"/>
    </source>
</evidence>
<proteinExistence type="predicted"/>
<dbReference type="AlphaFoldDB" id="A0A9W6DE77"/>
<evidence type="ECO:0000313" key="2">
    <source>
        <dbReference type="EMBL" id="GKX29205.1"/>
    </source>
</evidence>
<dbReference type="RefSeq" id="WP_281814525.1">
    <property type="nucleotide sequence ID" value="NZ_BRLB01000003.1"/>
</dbReference>
<gene>
    <name evidence="2" type="ORF">SH1V18_16850</name>
</gene>
<dbReference type="Proteomes" id="UP001144256">
    <property type="component" value="Unassembled WGS sequence"/>
</dbReference>